<dbReference type="InterPro" id="IPR025506">
    <property type="entry name" value="Abi_alpha"/>
</dbReference>
<reference evidence="1 2" key="1">
    <citation type="submission" date="2020-02" db="EMBL/GenBank/DDBJ databases">
        <authorList>
            <person name="Dziuba M."/>
            <person name="Kuznetsov B."/>
            <person name="Mardanov A."/>
            <person name="Ravin N."/>
            <person name="Grouzdev D."/>
        </authorList>
    </citation>
    <scope>NUCLEOTIDE SEQUENCE [LARGE SCALE GENOMIC DNA]</scope>
    <source>
        <strain evidence="1 2">SpK</strain>
    </source>
</reference>
<dbReference type="AlphaFoldDB" id="A0A7C9QV40"/>
<organism evidence="1 2">
    <name type="scientific">Magnetospirillum aberrantis SpK</name>
    <dbReference type="NCBI Taxonomy" id="908842"/>
    <lineage>
        <taxon>Bacteria</taxon>
        <taxon>Pseudomonadati</taxon>
        <taxon>Pseudomonadota</taxon>
        <taxon>Alphaproteobacteria</taxon>
        <taxon>Rhodospirillales</taxon>
        <taxon>Rhodospirillaceae</taxon>
        <taxon>Magnetospirillum</taxon>
    </lineage>
</organism>
<sequence length="294" mass="33096">METKIDIKVGEEASANALSFVQRLIGPLAEASDFLSDKIRFYRWKSAIEVLNVASNIMSERGIIATEIPLKFLVPFLEKCSLGDADDGLREKWAHLLASTSDKYSINKHVFINILSEIDAPSVKILDDLYDTYWSRRSGKTPHAFYRDDFIQGGVYESYVHNMTLAAEEYFSSVEGADDLNETLIRLTKKDPSRITNIIDEIFRFININGRMAGEISFLWGVHNMKFGHKSTNPNAESIPFLQRAALVSLENVKFDLPDGPGGWPVWLEISWAELSPLGHEFVATCKGHAPTHI</sequence>
<dbReference type="Proteomes" id="UP000480684">
    <property type="component" value="Unassembled WGS sequence"/>
</dbReference>
<proteinExistence type="predicted"/>
<comment type="caution">
    <text evidence="1">The sequence shown here is derived from an EMBL/GenBank/DDBJ whole genome shotgun (WGS) entry which is preliminary data.</text>
</comment>
<keyword evidence="2" id="KW-1185">Reference proteome</keyword>
<dbReference type="RefSeq" id="WP_163681442.1">
    <property type="nucleotide sequence ID" value="NZ_JAAIYP010000040.1"/>
</dbReference>
<name>A0A7C9QV40_9PROT</name>
<dbReference type="Pfam" id="PF14337">
    <property type="entry name" value="Abi_alpha"/>
    <property type="match status" value="1"/>
</dbReference>
<protein>
    <submittedName>
        <fullName evidence="1">DUF4393 domain-containing protein</fullName>
    </submittedName>
</protein>
<evidence type="ECO:0000313" key="1">
    <source>
        <dbReference type="EMBL" id="NFV81403.1"/>
    </source>
</evidence>
<gene>
    <name evidence="1" type="ORF">G4223_14910</name>
</gene>
<dbReference type="EMBL" id="JAAIYP010000040">
    <property type="protein sequence ID" value="NFV81403.1"/>
    <property type="molecule type" value="Genomic_DNA"/>
</dbReference>
<accession>A0A7C9QV40</accession>
<evidence type="ECO:0000313" key="2">
    <source>
        <dbReference type="Proteomes" id="UP000480684"/>
    </source>
</evidence>